<evidence type="ECO:0000313" key="6">
    <source>
        <dbReference type="Proteomes" id="UP000810252"/>
    </source>
</evidence>
<comment type="caution">
    <text evidence="5">The sequence shown here is derived from an EMBL/GenBank/DDBJ whole genome shotgun (WGS) entry which is preliminary data.</text>
</comment>
<evidence type="ECO:0000313" key="5">
    <source>
        <dbReference type="EMBL" id="MBO8448122.1"/>
    </source>
</evidence>
<dbReference type="CDD" id="cd00063">
    <property type="entry name" value="FN3"/>
    <property type="match status" value="1"/>
</dbReference>
<feature type="chain" id="PRO_5039195165" evidence="2">
    <location>
        <begin position="22"/>
        <end position="395"/>
    </location>
</feature>
<gene>
    <name evidence="5" type="ORF">IAC29_02480</name>
</gene>
<evidence type="ECO:0000259" key="4">
    <source>
        <dbReference type="Pfam" id="PF16656"/>
    </source>
</evidence>
<sequence length="395" mass="44528">MIRILSSLAAAVAISGAAALAQEKFAITVPPYLQNLTGNEVTILWETNAPGTGWVEIAPDDGKHFYNTEKEKHFDSRLGIKSVGTLHKVTVTGLEPGHSYVYRVISQQATTDSRTSKVMYGDYASTKVNKVELPSFTTPSPEKKEFRFAVINDIHGDSALVYDLFKNCDLSKIDFVVGNGDLVTSLNNENILPQKFLRHAANIFGYSKPLVATRGNHETRGRCAQSFTDYFPSVNDGLPYYTFTYGDTFFIVADCGEDKPDSDIEYYGRAEFDKFREAEARWLESVIESDEYRKARYHVAFLHIPPVGERMWHGQSEINRLFLPIFNKAGLDVMFCGHTHSYRYWKPDEYGNSFPIIVNDNEAVALTEISDKVISVEIIGRDGKKVQILNFKQPK</sequence>
<dbReference type="InterPro" id="IPR039331">
    <property type="entry name" value="PAPs-like"/>
</dbReference>
<organism evidence="5 6">
    <name type="scientific">Candidatus Cryptobacteroides merdigallinarum</name>
    <dbReference type="NCBI Taxonomy" id="2840770"/>
    <lineage>
        <taxon>Bacteria</taxon>
        <taxon>Pseudomonadati</taxon>
        <taxon>Bacteroidota</taxon>
        <taxon>Bacteroidia</taxon>
        <taxon>Bacteroidales</taxon>
        <taxon>Candidatus Cryptobacteroides</taxon>
    </lineage>
</organism>
<evidence type="ECO:0000256" key="2">
    <source>
        <dbReference type="SAM" id="SignalP"/>
    </source>
</evidence>
<dbReference type="EMBL" id="JADIMQ010000038">
    <property type="protein sequence ID" value="MBO8448122.1"/>
    <property type="molecule type" value="Genomic_DNA"/>
</dbReference>
<proteinExistence type="predicted"/>
<dbReference type="Gene3D" id="3.60.21.10">
    <property type="match status" value="1"/>
</dbReference>
<protein>
    <submittedName>
        <fullName evidence="5">Metallophosphoesterase</fullName>
    </submittedName>
</protein>
<dbReference type="GO" id="GO:0046872">
    <property type="term" value="F:metal ion binding"/>
    <property type="evidence" value="ECO:0007669"/>
    <property type="project" value="InterPro"/>
</dbReference>
<keyword evidence="1 2" id="KW-0732">Signal</keyword>
<dbReference type="Proteomes" id="UP000810252">
    <property type="component" value="Unassembled WGS sequence"/>
</dbReference>
<dbReference type="Gene3D" id="2.60.40.380">
    <property type="entry name" value="Purple acid phosphatase-like, N-terminal"/>
    <property type="match status" value="1"/>
</dbReference>
<dbReference type="InterPro" id="IPR004843">
    <property type="entry name" value="Calcineurin-like_PHP"/>
</dbReference>
<feature type="domain" description="Purple acid phosphatase N-terminal" evidence="4">
    <location>
        <begin position="33"/>
        <end position="114"/>
    </location>
</feature>
<dbReference type="InterPro" id="IPR003961">
    <property type="entry name" value="FN3_dom"/>
</dbReference>
<dbReference type="GO" id="GO:0003993">
    <property type="term" value="F:acid phosphatase activity"/>
    <property type="evidence" value="ECO:0007669"/>
    <property type="project" value="InterPro"/>
</dbReference>
<accession>A0A9D9EHM4</accession>
<reference evidence="5" key="2">
    <citation type="journal article" date="2021" name="PeerJ">
        <title>Extensive microbial diversity within the chicken gut microbiome revealed by metagenomics and culture.</title>
        <authorList>
            <person name="Gilroy R."/>
            <person name="Ravi A."/>
            <person name="Getino M."/>
            <person name="Pursley I."/>
            <person name="Horton D.L."/>
            <person name="Alikhan N.F."/>
            <person name="Baker D."/>
            <person name="Gharbi K."/>
            <person name="Hall N."/>
            <person name="Watson M."/>
            <person name="Adriaenssens E.M."/>
            <person name="Foster-Nyarko E."/>
            <person name="Jarju S."/>
            <person name="Secka A."/>
            <person name="Antonio M."/>
            <person name="Oren A."/>
            <person name="Chaudhuri R.R."/>
            <person name="La Ragione R."/>
            <person name="Hildebrand F."/>
            <person name="Pallen M.J."/>
        </authorList>
    </citation>
    <scope>NUCLEOTIDE SEQUENCE</scope>
    <source>
        <strain evidence="5">20514</strain>
    </source>
</reference>
<dbReference type="SUPFAM" id="SSF56300">
    <property type="entry name" value="Metallo-dependent phosphatases"/>
    <property type="match status" value="1"/>
</dbReference>
<feature type="domain" description="Calcineurin-like phosphoesterase" evidence="3">
    <location>
        <begin position="146"/>
        <end position="342"/>
    </location>
</feature>
<dbReference type="InterPro" id="IPR015914">
    <property type="entry name" value="PAPs_N"/>
</dbReference>
<dbReference type="AlphaFoldDB" id="A0A9D9EHM4"/>
<dbReference type="InterPro" id="IPR029052">
    <property type="entry name" value="Metallo-depent_PP-like"/>
</dbReference>
<dbReference type="InterPro" id="IPR008963">
    <property type="entry name" value="Purple_acid_Pase-like_N"/>
</dbReference>
<dbReference type="SUPFAM" id="SSF49363">
    <property type="entry name" value="Purple acid phosphatase, N-terminal domain"/>
    <property type="match status" value="1"/>
</dbReference>
<evidence type="ECO:0000256" key="1">
    <source>
        <dbReference type="ARBA" id="ARBA00022729"/>
    </source>
</evidence>
<feature type="signal peptide" evidence="2">
    <location>
        <begin position="1"/>
        <end position="21"/>
    </location>
</feature>
<dbReference type="Pfam" id="PF00149">
    <property type="entry name" value="Metallophos"/>
    <property type="match status" value="1"/>
</dbReference>
<name>A0A9D9EHM4_9BACT</name>
<evidence type="ECO:0000259" key="3">
    <source>
        <dbReference type="Pfam" id="PF00149"/>
    </source>
</evidence>
<dbReference type="PANTHER" id="PTHR22953:SF153">
    <property type="entry name" value="PURPLE ACID PHOSPHATASE"/>
    <property type="match status" value="1"/>
</dbReference>
<reference evidence="5" key="1">
    <citation type="submission" date="2020-10" db="EMBL/GenBank/DDBJ databases">
        <authorList>
            <person name="Gilroy R."/>
        </authorList>
    </citation>
    <scope>NUCLEOTIDE SEQUENCE</scope>
    <source>
        <strain evidence="5">20514</strain>
    </source>
</reference>
<dbReference type="PANTHER" id="PTHR22953">
    <property type="entry name" value="ACID PHOSPHATASE RELATED"/>
    <property type="match status" value="1"/>
</dbReference>
<dbReference type="Pfam" id="PF16656">
    <property type="entry name" value="Pur_ac_phosph_N"/>
    <property type="match status" value="1"/>
</dbReference>